<evidence type="ECO:0000259" key="8">
    <source>
        <dbReference type="PROSITE" id="PS50878"/>
    </source>
</evidence>
<evidence type="ECO:0000256" key="3">
    <source>
        <dbReference type="ARBA" id="ARBA00022679"/>
    </source>
</evidence>
<dbReference type="Pfam" id="PF00665">
    <property type="entry name" value="rve"/>
    <property type="match status" value="1"/>
</dbReference>
<dbReference type="InterPro" id="IPR000477">
    <property type="entry name" value="RT_dom"/>
</dbReference>
<keyword evidence="7" id="KW-0378">Hydrolase</keyword>
<proteinExistence type="inferred from homology"/>
<dbReference type="SUPFAM" id="SSF53098">
    <property type="entry name" value="Ribonuclease H-like"/>
    <property type="match status" value="2"/>
</dbReference>
<evidence type="ECO:0000313" key="11">
    <source>
        <dbReference type="EMBL" id="GAB0184324.1"/>
    </source>
</evidence>
<comment type="caution">
    <text evidence="11">The sequence shown here is derived from an EMBL/GenBank/DDBJ whole genome shotgun (WGS) entry which is preliminary data.</text>
</comment>
<gene>
    <name evidence="11" type="ORF">GRJ2_000897700</name>
</gene>
<dbReference type="Gene3D" id="1.10.340.70">
    <property type="match status" value="1"/>
</dbReference>
<dbReference type="Proteomes" id="UP001623348">
    <property type="component" value="Unassembled WGS sequence"/>
</dbReference>
<dbReference type="SUPFAM" id="SSF56672">
    <property type="entry name" value="DNA/RNA polymerases"/>
    <property type="match status" value="1"/>
</dbReference>
<dbReference type="InterPro" id="IPR041577">
    <property type="entry name" value="RT_RNaseH_2"/>
</dbReference>
<dbReference type="InterPro" id="IPR002156">
    <property type="entry name" value="RNaseH_domain"/>
</dbReference>
<dbReference type="PROSITE" id="PS50878">
    <property type="entry name" value="RT_POL"/>
    <property type="match status" value="1"/>
</dbReference>
<feature type="domain" description="RNase H type-1" evidence="9">
    <location>
        <begin position="701"/>
        <end position="847"/>
    </location>
</feature>
<dbReference type="FunFam" id="3.30.70.270:FF:000020">
    <property type="entry name" value="Transposon Tf2-6 polyprotein-like Protein"/>
    <property type="match status" value="1"/>
</dbReference>
<dbReference type="Gene3D" id="3.30.70.270">
    <property type="match status" value="2"/>
</dbReference>
<feature type="domain" description="Reverse transcriptase" evidence="8">
    <location>
        <begin position="268"/>
        <end position="458"/>
    </location>
</feature>
<dbReference type="Gene3D" id="3.30.420.10">
    <property type="entry name" value="Ribonuclease H-like superfamily/Ribonuclease H"/>
    <property type="match status" value="2"/>
</dbReference>
<dbReference type="InterPro" id="IPR036397">
    <property type="entry name" value="RNaseH_sf"/>
</dbReference>
<dbReference type="InterPro" id="IPR012337">
    <property type="entry name" value="RNaseH-like_sf"/>
</dbReference>
<dbReference type="AlphaFoldDB" id="A0ABC9WFT3"/>
<evidence type="ECO:0000256" key="7">
    <source>
        <dbReference type="ARBA" id="ARBA00022801"/>
    </source>
</evidence>
<organism evidence="11 12">
    <name type="scientific">Grus japonensis</name>
    <name type="common">Japanese crane</name>
    <name type="synonym">Red-crowned crane</name>
    <dbReference type="NCBI Taxonomy" id="30415"/>
    <lineage>
        <taxon>Eukaryota</taxon>
        <taxon>Metazoa</taxon>
        <taxon>Chordata</taxon>
        <taxon>Craniata</taxon>
        <taxon>Vertebrata</taxon>
        <taxon>Euteleostomi</taxon>
        <taxon>Archelosauria</taxon>
        <taxon>Archosauria</taxon>
        <taxon>Dinosauria</taxon>
        <taxon>Saurischia</taxon>
        <taxon>Theropoda</taxon>
        <taxon>Coelurosauria</taxon>
        <taxon>Aves</taxon>
        <taxon>Neognathae</taxon>
        <taxon>Neoaves</taxon>
        <taxon>Gruiformes</taxon>
        <taxon>Gruidae</taxon>
        <taxon>Grus</taxon>
    </lineage>
</organism>
<keyword evidence="4" id="KW-0548">Nucleotidyltransferase</keyword>
<evidence type="ECO:0000259" key="10">
    <source>
        <dbReference type="PROSITE" id="PS50994"/>
    </source>
</evidence>
<dbReference type="InterPro" id="IPR001584">
    <property type="entry name" value="Integrase_cat-core"/>
</dbReference>
<keyword evidence="12" id="KW-1185">Reference proteome</keyword>
<dbReference type="EMBL" id="BAAFJT010000002">
    <property type="protein sequence ID" value="GAB0184324.1"/>
    <property type="molecule type" value="Genomic_DNA"/>
</dbReference>
<evidence type="ECO:0000256" key="2">
    <source>
        <dbReference type="ARBA" id="ARBA00012180"/>
    </source>
</evidence>
<keyword evidence="3" id="KW-0808">Transferase</keyword>
<evidence type="ECO:0000256" key="1">
    <source>
        <dbReference type="ARBA" id="ARBA00010879"/>
    </source>
</evidence>
<dbReference type="Gene3D" id="3.10.20.370">
    <property type="match status" value="1"/>
</dbReference>
<dbReference type="InterPro" id="IPR041588">
    <property type="entry name" value="Integrase_H2C2"/>
</dbReference>
<keyword evidence="5" id="KW-0540">Nuclease</keyword>
<dbReference type="CDD" id="cd09273">
    <property type="entry name" value="RNase_HI_RT_Bel"/>
    <property type="match status" value="1"/>
</dbReference>
<dbReference type="InterPro" id="IPR040643">
    <property type="entry name" value="MLVIN_C"/>
</dbReference>
<evidence type="ECO:0000256" key="6">
    <source>
        <dbReference type="ARBA" id="ARBA00022759"/>
    </source>
</evidence>
<dbReference type="InterPro" id="IPR051320">
    <property type="entry name" value="Viral_Replic_Matur_Polypro"/>
</dbReference>
<dbReference type="PROSITE" id="PS50994">
    <property type="entry name" value="INTEGRASE"/>
    <property type="match status" value="1"/>
</dbReference>
<dbReference type="Pfam" id="PF17921">
    <property type="entry name" value="Integrase_H2C2"/>
    <property type="match status" value="1"/>
</dbReference>
<dbReference type="InterPro" id="IPR043502">
    <property type="entry name" value="DNA/RNA_pol_sf"/>
</dbReference>
<dbReference type="PROSITE" id="PS50879">
    <property type="entry name" value="RNASE_H_1"/>
    <property type="match status" value="1"/>
</dbReference>
<dbReference type="Pfam" id="PF00078">
    <property type="entry name" value="RVT_1"/>
    <property type="match status" value="1"/>
</dbReference>
<name>A0ABC9WFT3_GRUJA</name>
<evidence type="ECO:0000256" key="5">
    <source>
        <dbReference type="ARBA" id="ARBA00022722"/>
    </source>
</evidence>
<dbReference type="GO" id="GO:0016779">
    <property type="term" value="F:nucleotidyltransferase activity"/>
    <property type="evidence" value="ECO:0007669"/>
    <property type="project" value="UniProtKB-KW"/>
</dbReference>
<reference evidence="11 12" key="1">
    <citation type="submission" date="2024-06" db="EMBL/GenBank/DDBJ databases">
        <title>The draft genome of Grus japonensis, version 3.</title>
        <authorList>
            <person name="Nabeshima K."/>
            <person name="Suzuki S."/>
            <person name="Onuma M."/>
        </authorList>
    </citation>
    <scope>NUCLEOTIDE SEQUENCE [LARGE SCALE GENOMIC DNA]</scope>
    <source>
        <strain evidence="11 12">451A</strain>
    </source>
</reference>
<evidence type="ECO:0000256" key="4">
    <source>
        <dbReference type="ARBA" id="ARBA00022695"/>
    </source>
</evidence>
<comment type="similarity">
    <text evidence="1">Belongs to the beta type-B retroviral polymerase family. HERV class-II K(HML-2) pol subfamily.</text>
</comment>
<dbReference type="Gene3D" id="3.10.10.10">
    <property type="entry name" value="HIV Type 1 Reverse Transcriptase, subunit A, domain 1"/>
    <property type="match status" value="1"/>
</dbReference>
<keyword evidence="6" id="KW-0255">Endonuclease</keyword>
<protein>
    <recommendedName>
        <fullName evidence="2">ribonuclease H</fullName>
        <ecNumber evidence="2">3.1.26.4</ecNumber>
    </recommendedName>
</protein>
<sequence length="1245" mass="140126">MSKWRSVTSGIPQGSLLRPALFNIFVGNMDSGIESSLSKFAISTKLCGAVSMLEGRDAIQRDLDRLERWACANCMKFNKAMCKVLLTGRGNPKHVYRLGGEWIESSPEEKDLGVLVDEKLNMSQQCVLAAQKANCVLGCIKRSVTSRSREVILPLYSGLKDDLQVITKIVNDPAYSKENYSLSKPQKPLTTGVDNDLLKLRINEGKISEEIANQVYPGVWATDVPGKAKNATPVEVKLKEGRQPVRIKQYPLRKEDREGIRPVIEKFLQLGLLRECESDFNTPILPVRKPDGSYRVVQDLRAINKITEDLYPVVANPYTLLTVLTPELTWFTVLDLKDAFFCLPLHKSSQKIFAFEWENPKRGRKTQLTWTVLPQGFKNSPTIFGNQLAKDLESWEAPPEEGKLLQYVDDILIATKTEDACMTWTVSLLNFLGLQGYRVSKKKAQVMQRKVIYLGYEISAGQRTLGQTRKETICQTPRPQTVKELRTFLGMTGWCRLWIYNYGLLVKPLYALTTTEQKHLKWNKETIQAFKLLKKALMSAPALGLPDVSKPFFLFSHEKQGIALGILAQDLGPYRRAVAYFSKQLDATAKGWPGCLRAVAAVVLNIQEARKFTLGQKMTVLVSHTVSVVLEAKGGHWLSPQRFLKYQAIMVEQDDVEIIVTNIVNPASFLSGNTGEPVHHDCLETIETTYSSRSDLRDSPMENTENWFTDGSSYVLSGKRHAGYAITTSQEIIESGPLPMSTSAQKAEIIALTRALELAQGKAVNIYTDSKYAFGVVHAHGAIWKERGLLNSQGKNIKHAEEIMKLLEAVQLPEKVAIMHIKAHQKVNSELERGNELADREAKQAAKGEVNTEGALVPDGQISLEGKPKYTKEDQKLIIDLEGSYNNEGWALTPQGKLIIPSYLTWSLIREEHRKRHWGAEALYKHLIREIVARNLYTTVKQVTQQCDICLQTNPKNTPKPEMGQIGKGNGPGQQWQIDFSELPRKGGYRYLLVLTDTFSGWPEAFPTRTAKAREVTRTLIQEIIPRFGVPATISSDRGPHFISKVVQQISCHLGIDWQLHTPYRPQSSGQVEKMNHLIKQQIVKLGQETNLAWPQSLPLALLRIRTRPRAKEGLSPFEILYGRPYGIQKGMSTQAGEEIMTSYMVALGKQLSRIQKHVVGTRSRGLDGPVHNIQPGDYVYVKSLTEKTLEPQWEGPFQVLLTSFTAIKIKEQNAWIHHSRVKKAPKSPWRVTQVQQGKLTLSRR</sequence>
<dbReference type="Pfam" id="PF18697">
    <property type="entry name" value="MLVIN_C"/>
    <property type="match status" value="1"/>
</dbReference>
<dbReference type="InterPro" id="IPR043128">
    <property type="entry name" value="Rev_trsase/Diguanyl_cyclase"/>
</dbReference>
<dbReference type="GO" id="GO:0004523">
    <property type="term" value="F:RNA-DNA hybrid ribonuclease activity"/>
    <property type="evidence" value="ECO:0007669"/>
    <property type="project" value="UniProtKB-EC"/>
</dbReference>
<dbReference type="Pfam" id="PF00075">
    <property type="entry name" value="RNase_H"/>
    <property type="match status" value="1"/>
</dbReference>
<dbReference type="Pfam" id="PF17919">
    <property type="entry name" value="RT_RNaseH_2"/>
    <property type="match status" value="1"/>
</dbReference>
<feature type="domain" description="Integrase catalytic" evidence="10">
    <location>
        <begin position="968"/>
        <end position="1125"/>
    </location>
</feature>
<accession>A0ABC9WFT3</accession>
<evidence type="ECO:0000259" key="9">
    <source>
        <dbReference type="PROSITE" id="PS50879"/>
    </source>
</evidence>
<dbReference type="Gene3D" id="2.30.30.850">
    <property type="match status" value="1"/>
</dbReference>
<dbReference type="PANTHER" id="PTHR33064">
    <property type="entry name" value="POL PROTEIN"/>
    <property type="match status" value="1"/>
</dbReference>
<dbReference type="GO" id="GO:0006259">
    <property type="term" value="P:DNA metabolic process"/>
    <property type="evidence" value="ECO:0007669"/>
    <property type="project" value="UniProtKB-ARBA"/>
</dbReference>
<dbReference type="EC" id="3.1.26.4" evidence="2"/>
<evidence type="ECO:0000313" key="12">
    <source>
        <dbReference type="Proteomes" id="UP001623348"/>
    </source>
</evidence>
<dbReference type="PANTHER" id="PTHR33064:SF36">
    <property type="entry name" value="CCHC-TYPE DOMAIN-CONTAINING PROTEIN"/>
    <property type="match status" value="1"/>
</dbReference>